<dbReference type="Gene3D" id="3.40.50.510">
    <property type="entry name" value="Phosphotransferase system, mannose-type IIA component"/>
    <property type="match status" value="1"/>
</dbReference>
<dbReference type="InterPro" id="IPR004701">
    <property type="entry name" value="PTS_EIIA_man-typ"/>
</dbReference>
<evidence type="ECO:0000259" key="2">
    <source>
        <dbReference type="PROSITE" id="PS51096"/>
    </source>
</evidence>
<reference evidence="4" key="1">
    <citation type="journal article" date="2019" name="Int. J. Syst. Evol. Microbiol.">
        <title>The Global Catalogue of Microorganisms (GCM) 10K type strain sequencing project: providing services to taxonomists for standard genome sequencing and annotation.</title>
        <authorList>
            <consortium name="The Broad Institute Genomics Platform"/>
            <consortium name="The Broad Institute Genome Sequencing Center for Infectious Disease"/>
            <person name="Wu L."/>
            <person name="Ma J."/>
        </authorList>
    </citation>
    <scope>NUCLEOTIDE SEQUENCE [LARGE SCALE GENOMIC DNA]</scope>
    <source>
        <strain evidence="4">JCM 16240</strain>
    </source>
</reference>
<dbReference type="Pfam" id="PF03610">
    <property type="entry name" value="EIIA-man"/>
    <property type="match status" value="1"/>
</dbReference>
<evidence type="ECO:0000313" key="3">
    <source>
        <dbReference type="EMBL" id="GAA0228460.1"/>
    </source>
</evidence>
<feature type="domain" description="PTS EIIA type-4" evidence="2">
    <location>
        <begin position="3"/>
        <end position="129"/>
    </location>
</feature>
<dbReference type="PROSITE" id="PS51096">
    <property type="entry name" value="PTS_EIIA_TYPE_4"/>
    <property type="match status" value="1"/>
</dbReference>
<organism evidence="3 4">
    <name type="scientific">Castellaniella daejeonensis</name>
    <dbReference type="NCBI Taxonomy" id="659013"/>
    <lineage>
        <taxon>Bacteria</taxon>
        <taxon>Pseudomonadati</taxon>
        <taxon>Pseudomonadota</taxon>
        <taxon>Betaproteobacteria</taxon>
        <taxon>Burkholderiales</taxon>
        <taxon>Alcaligenaceae</taxon>
        <taxon>Castellaniella</taxon>
    </lineage>
</organism>
<protein>
    <recommendedName>
        <fullName evidence="2">PTS EIIA type-4 domain-containing protein</fullName>
    </recommendedName>
</protein>
<evidence type="ECO:0000313" key="4">
    <source>
        <dbReference type="Proteomes" id="UP001501176"/>
    </source>
</evidence>
<evidence type="ECO:0000256" key="1">
    <source>
        <dbReference type="ARBA" id="ARBA00022679"/>
    </source>
</evidence>
<gene>
    <name evidence="3" type="ORF">GCM10009125_16890</name>
</gene>
<name>A0ABP3DFS4_9BURK</name>
<accession>A0ABP3DFS4</accession>
<dbReference type="Proteomes" id="UP001501176">
    <property type="component" value="Unassembled WGS sequence"/>
</dbReference>
<dbReference type="SUPFAM" id="SSF53062">
    <property type="entry name" value="PTS system fructose IIA component-like"/>
    <property type="match status" value="1"/>
</dbReference>
<comment type="caution">
    <text evidence="3">The sequence shown here is derived from an EMBL/GenBank/DDBJ whole genome shotgun (WGS) entry which is preliminary data.</text>
</comment>
<keyword evidence="4" id="KW-1185">Reference proteome</keyword>
<keyword evidence="1" id="KW-0808">Transferase</keyword>
<proteinExistence type="predicted"/>
<dbReference type="EMBL" id="BAAAFN010000011">
    <property type="protein sequence ID" value="GAA0228460.1"/>
    <property type="molecule type" value="Genomic_DNA"/>
</dbReference>
<dbReference type="InterPro" id="IPR036662">
    <property type="entry name" value="PTS_EIIA_man-typ_sf"/>
</dbReference>
<dbReference type="RefSeq" id="WP_325123977.1">
    <property type="nucleotide sequence ID" value="NZ_BAAAFN010000011.1"/>
</dbReference>
<sequence>MNTTRIALVMHEPLGAAFEACARHVLGRVPDLTVFDVAPDAEPAAQTGRILEWMRVRGPAEPILILCDLYGATPFNIAAQALRQALDDGYVAHLLTGTNACMVLKALTDQQENPESLSERVRQGALRGIVNAEPPCDC</sequence>